<dbReference type="PRINTS" id="PR00455">
    <property type="entry name" value="HTHTETR"/>
</dbReference>
<comment type="caution">
    <text evidence="4">The sequence shown here is derived from an EMBL/GenBank/DDBJ whole genome shotgun (WGS) entry which is preliminary data.</text>
</comment>
<dbReference type="Pfam" id="PF13972">
    <property type="entry name" value="TetR"/>
    <property type="match status" value="1"/>
</dbReference>
<name>A0A845Q9D6_9HYPH</name>
<dbReference type="GO" id="GO:0000976">
    <property type="term" value="F:transcription cis-regulatory region binding"/>
    <property type="evidence" value="ECO:0007669"/>
    <property type="project" value="TreeGrafter"/>
</dbReference>
<keyword evidence="1 2" id="KW-0238">DNA-binding</keyword>
<reference evidence="4 5" key="1">
    <citation type="journal article" date="2016" name="Int. J. Syst. Evol. Microbiol.">
        <title>Pyruvatibacter mobilis gen. nov., sp. nov., a marine bacterium from the culture broth of Picochlorum sp. 122.</title>
        <authorList>
            <person name="Wang G."/>
            <person name="Tang M."/>
            <person name="Wu H."/>
            <person name="Dai S."/>
            <person name="Li T."/>
            <person name="Chen C."/>
            <person name="He H."/>
            <person name="Fan J."/>
            <person name="Xiang W."/>
            <person name="Li X."/>
        </authorList>
    </citation>
    <scope>NUCLEOTIDE SEQUENCE [LARGE SCALE GENOMIC DNA]</scope>
    <source>
        <strain evidence="4 5">GYP-11</strain>
    </source>
</reference>
<organism evidence="4 5">
    <name type="scientific">Pyruvatibacter mobilis</name>
    <dbReference type="NCBI Taxonomy" id="1712261"/>
    <lineage>
        <taxon>Bacteria</taxon>
        <taxon>Pseudomonadati</taxon>
        <taxon>Pseudomonadota</taxon>
        <taxon>Alphaproteobacteria</taxon>
        <taxon>Hyphomicrobiales</taxon>
        <taxon>Parvibaculaceae</taxon>
        <taxon>Pyruvatibacter</taxon>
    </lineage>
</organism>
<dbReference type="InterPro" id="IPR025722">
    <property type="entry name" value="TetR"/>
</dbReference>
<dbReference type="InterPro" id="IPR009057">
    <property type="entry name" value="Homeodomain-like_sf"/>
</dbReference>
<gene>
    <name evidence="4" type="ORF">GTQ45_03590</name>
</gene>
<dbReference type="PANTHER" id="PTHR30055:SF223">
    <property type="entry name" value="HTH-TYPE TRANSCRIPTIONAL REGULATOR UIDR"/>
    <property type="match status" value="1"/>
</dbReference>
<dbReference type="GeneID" id="300655678"/>
<feature type="domain" description="HTH tetR-type" evidence="3">
    <location>
        <begin position="2"/>
        <end position="62"/>
    </location>
</feature>
<dbReference type="InterPro" id="IPR001647">
    <property type="entry name" value="HTH_TetR"/>
</dbReference>
<accession>A0A845Q9D6</accession>
<keyword evidence="5" id="KW-1185">Reference proteome</keyword>
<sequence>MAGNREKIIEGARQLMNREGVSATGTTRIAEALGVSPGNLYYHFKSREQIVAEIYARFETGFRESLIAGLDRGITPDRFAAFYINAVDFAWTYRFFFAGQTDLLAADPALARRHRAFQMWSLEALEDIVSMLAKQGTAKLPRGRAEAARLRASIALNTWLTWSGWISFLKVEKPEGALVRGDMARGALQIFDVFAPWLDPAFEQAARKLLVRELTREEAVA</sequence>
<feature type="DNA-binding region" description="H-T-H motif" evidence="2">
    <location>
        <begin position="25"/>
        <end position="44"/>
    </location>
</feature>
<dbReference type="EMBL" id="WXYQ01000003">
    <property type="protein sequence ID" value="NBG94810.1"/>
    <property type="molecule type" value="Genomic_DNA"/>
</dbReference>
<protein>
    <submittedName>
        <fullName evidence="4">TetR family transcriptional regulator</fullName>
    </submittedName>
</protein>
<proteinExistence type="predicted"/>
<evidence type="ECO:0000259" key="3">
    <source>
        <dbReference type="PROSITE" id="PS50977"/>
    </source>
</evidence>
<dbReference type="RefSeq" id="WP_160586878.1">
    <property type="nucleotide sequence ID" value="NZ_BMHN01000001.1"/>
</dbReference>
<dbReference type="Pfam" id="PF00440">
    <property type="entry name" value="TetR_N"/>
    <property type="match status" value="1"/>
</dbReference>
<dbReference type="OrthoDB" id="9811084at2"/>
<dbReference type="AlphaFoldDB" id="A0A845Q9D6"/>
<dbReference type="GO" id="GO:0003700">
    <property type="term" value="F:DNA-binding transcription factor activity"/>
    <property type="evidence" value="ECO:0007669"/>
    <property type="project" value="TreeGrafter"/>
</dbReference>
<evidence type="ECO:0000313" key="4">
    <source>
        <dbReference type="EMBL" id="NBG94810.1"/>
    </source>
</evidence>
<evidence type="ECO:0000313" key="5">
    <source>
        <dbReference type="Proteomes" id="UP000470384"/>
    </source>
</evidence>
<dbReference type="Proteomes" id="UP000470384">
    <property type="component" value="Unassembled WGS sequence"/>
</dbReference>
<dbReference type="PANTHER" id="PTHR30055">
    <property type="entry name" value="HTH-TYPE TRANSCRIPTIONAL REGULATOR RUTR"/>
    <property type="match status" value="1"/>
</dbReference>
<evidence type="ECO:0000256" key="2">
    <source>
        <dbReference type="PROSITE-ProRule" id="PRU00335"/>
    </source>
</evidence>
<evidence type="ECO:0000256" key="1">
    <source>
        <dbReference type="ARBA" id="ARBA00023125"/>
    </source>
</evidence>
<dbReference type="PROSITE" id="PS50977">
    <property type="entry name" value="HTH_TETR_2"/>
    <property type="match status" value="1"/>
</dbReference>
<dbReference type="InterPro" id="IPR050109">
    <property type="entry name" value="HTH-type_TetR-like_transc_reg"/>
</dbReference>
<dbReference type="Gene3D" id="1.10.357.10">
    <property type="entry name" value="Tetracycline Repressor, domain 2"/>
    <property type="match status" value="1"/>
</dbReference>
<dbReference type="SUPFAM" id="SSF46689">
    <property type="entry name" value="Homeodomain-like"/>
    <property type="match status" value="1"/>
</dbReference>